<dbReference type="AlphaFoldDB" id="A0A1F5NSZ4"/>
<dbReference type="STRING" id="1817825.A2720_04370"/>
<name>A0A1F5NSZ4_9BACT</name>
<protein>
    <recommendedName>
        <fullName evidence="3">AbiEi antitoxin C-terminal domain-containing protein</fullName>
    </recommendedName>
</protein>
<organism evidence="1 2">
    <name type="scientific">Candidatus Doudnabacteria bacterium RIFCSPHIGHO2_01_FULL_46_24</name>
    <dbReference type="NCBI Taxonomy" id="1817825"/>
    <lineage>
        <taxon>Bacteria</taxon>
        <taxon>Candidatus Doudnaibacteriota</taxon>
    </lineage>
</organism>
<sequence>MQYNQLQAQLKDFFVFSLMDIRKIEPQFHRRRLNEWQDKGYLRKLRRGYYMFVDVQLNEEKLFLIANKLYAPSYVSFQMALSYYGLIPEGVYAITSATSKKTEKFKTPIGEFLYRNLKPQLFFGYALRKIGQQPLKLAEMEKAVLDYLYLNSKSARPADLQEWRFNGRDFLARADLSKFNRYVKAFNSPVLEKRAKQFMNFVKQQH</sequence>
<evidence type="ECO:0000313" key="1">
    <source>
        <dbReference type="EMBL" id="OGE80767.1"/>
    </source>
</evidence>
<proteinExistence type="predicted"/>
<gene>
    <name evidence="1" type="ORF">A2720_04370</name>
</gene>
<accession>A0A1F5NSZ4</accession>
<evidence type="ECO:0008006" key="3">
    <source>
        <dbReference type="Google" id="ProtNLM"/>
    </source>
</evidence>
<reference evidence="1 2" key="1">
    <citation type="journal article" date="2016" name="Nat. Commun.">
        <title>Thousands of microbial genomes shed light on interconnected biogeochemical processes in an aquifer system.</title>
        <authorList>
            <person name="Anantharaman K."/>
            <person name="Brown C.T."/>
            <person name="Hug L.A."/>
            <person name="Sharon I."/>
            <person name="Castelle C.J."/>
            <person name="Probst A.J."/>
            <person name="Thomas B.C."/>
            <person name="Singh A."/>
            <person name="Wilkins M.J."/>
            <person name="Karaoz U."/>
            <person name="Brodie E.L."/>
            <person name="Williams K.H."/>
            <person name="Hubbard S.S."/>
            <person name="Banfield J.F."/>
        </authorList>
    </citation>
    <scope>NUCLEOTIDE SEQUENCE [LARGE SCALE GENOMIC DNA]</scope>
</reference>
<comment type="caution">
    <text evidence="1">The sequence shown here is derived from an EMBL/GenBank/DDBJ whole genome shotgun (WGS) entry which is preliminary data.</text>
</comment>
<dbReference type="EMBL" id="MFEL01000018">
    <property type="protein sequence ID" value="OGE80767.1"/>
    <property type="molecule type" value="Genomic_DNA"/>
</dbReference>
<evidence type="ECO:0000313" key="2">
    <source>
        <dbReference type="Proteomes" id="UP000178892"/>
    </source>
</evidence>
<dbReference type="Proteomes" id="UP000178892">
    <property type="component" value="Unassembled WGS sequence"/>
</dbReference>